<keyword evidence="7" id="KW-1185">Reference proteome</keyword>
<dbReference type="SUPFAM" id="SSF46626">
    <property type="entry name" value="Cytochrome c"/>
    <property type="match status" value="2"/>
</dbReference>
<evidence type="ECO:0000256" key="3">
    <source>
        <dbReference type="ARBA" id="ARBA00023004"/>
    </source>
</evidence>
<keyword evidence="3 4" id="KW-0408">Iron</keyword>
<sequence>MKKFLKITVVIVLILIVGVAAVATYVKSALPDVGPAEVITIEKTPERIERGKYLANNVAVCMDCHSVRDWSQFAGPLVSESFGGGGERFGPEMGLPGTIYSRNITPHGISGWTDGELFRAITSGVSKDGSALFPLMPYRNYGKLDREDIYCIISYLRSLSPVKNDIAARSLDFPVNLIVNTIPQKSQFTPRPDTSDVKAYGKYLITAASCVECHSKSDKGTVIAGTEFGGGGEFLFPGGVVRSANLTPDATGIGSWSKEQFIRRFKLYADSTYQSLKVAPTDFNTPMPWVMYAKMTEQDLGAIYEFLRTLKPISHQVTKFEKRSGS</sequence>
<evidence type="ECO:0000256" key="1">
    <source>
        <dbReference type="ARBA" id="ARBA00022617"/>
    </source>
</evidence>
<evidence type="ECO:0000313" key="7">
    <source>
        <dbReference type="Proteomes" id="UP000679126"/>
    </source>
</evidence>
<dbReference type="Pfam" id="PF00034">
    <property type="entry name" value="Cytochrom_C"/>
    <property type="match status" value="1"/>
</dbReference>
<dbReference type="InterPro" id="IPR009056">
    <property type="entry name" value="Cyt_c-like_dom"/>
</dbReference>
<dbReference type="RefSeq" id="WP_209144029.1">
    <property type="nucleotide sequence ID" value="NZ_JAGHKP010000001.1"/>
</dbReference>
<gene>
    <name evidence="6" type="ORF">J7I43_05420</name>
</gene>
<evidence type="ECO:0000256" key="2">
    <source>
        <dbReference type="ARBA" id="ARBA00022723"/>
    </source>
</evidence>
<feature type="domain" description="Cytochrome c" evidence="5">
    <location>
        <begin position="196"/>
        <end position="311"/>
    </location>
</feature>
<evidence type="ECO:0000256" key="4">
    <source>
        <dbReference type="PROSITE-ProRule" id="PRU00433"/>
    </source>
</evidence>
<name>A0ABS3YAF8_9BACT</name>
<dbReference type="PROSITE" id="PS51007">
    <property type="entry name" value="CYTC"/>
    <property type="match status" value="2"/>
</dbReference>
<dbReference type="Gene3D" id="1.10.760.10">
    <property type="entry name" value="Cytochrome c-like domain"/>
    <property type="match status" value="2"/>
</dbReference>
<reference evidence="7" key="1">
    <citation type="submission" date="2021-03" db="EMBL/GenBank/DDBJ databases">
        <title>Assistant Professor.</title>
        <authorList>
            <person name="Huq M.A."/>
        </authorList>
    </citation>
    <scope>NUCLEOTIDE SEQUENCE [LARGE SCALE GENOMIC DNA]</scope>
    <source>
        <strain evidence="7">MAH-28</strain>
    </source>
</reference>
<evidence type="ECO:0000259" key="5">
    <source>
        <dbReference type="PROSITE" id="PS51007"/>
    </source>
</evidence>
<accession>A0ABS3YAF8</accession>
<dbReference type="InterPro" id="IPR051459">
    <property type="entry name" value="Cytochrome_c-type_DH"/>
</dbReference>
<feature type="domain" description="Cytochrome c" evidence="5">
    <location>
        <begin position="46"/>
        <end position="160"/>
    </location>
</feature>
<comment type="caution">
    <text evidence="6">The sequence shown here is derived from an EMBL/GenBank/DDBJ whole genome shotgun (WGS) entry which is preliminary data.</text>
</comment>
<keyword evidence="1 4" id="KW-0349">Heme</keyword>
<evidence type="ECO:0000313" key="6">
    <source>
        <dbReference type="EMBL" id="MBO9151636.1"/>
    </source>
</evidence>
<dbReference type="Proteomes" id="UP000679126">
    <property type="component" value="Unassembled WGS sequence"/>
</dbReference>
<dbReference type="InterPro" id="IPR036909">
    <property type="entry name" value="Cyt_c-like_dom_sf"/>
</dbReference>
<organism evidence="6 7">
    <name type="scientific">Chitinophaga chungangae</name>
    <dbReference type="NCBI Taxonomy" id="2821488"/>
    <lineage>
        <taxon>Bacteria</taxon>
        <taxon>Pseudomonadati</taxon>
        <taxon>Bacteroidota</taxon>
        <taxon>Chitinophagia</taxon>
        <taxon>Chitinophagales</taxon>
        <taxon>Chitinophagaceae</taxon>
        <taxon>Chitinophaga</taxon>
    </lineage>
</organism>
<keyword evidence="2 4" id="KW-0479">Metal-binding</keyword>
<dbReference type="PANTHER" id="PTHR35008">
    <property type="entry name" value="BLL4482 PROTEIN-RELATED"/>
    <property type="match status" value="1"/>
</dbReference>
<dbReference type="PANTHER" id="PTHR35008:SF4">
    <property type="entry name" value="BLL4482 PROTEIN"/>
    <property type="match status" value="1"/>
</dbReference>
<proteinExistence type="predicted"/>
<protein>
    <submittedName>
        <fullName evidence="6">C-type cytochrome</fullName>
    </submittedName>
</protein>
<dbReference type="EMBL" id="JAGHKP010000001">
    <property type="protein sequence ID" value="MBO9151636.1"/>
    <property type="molecule type" value="Genomic_DNA"/>
</dbReference>